<evidence type="ECO:0000313" key="3">
    <source>
        <dbReference type="EMBL" id="KQL52242.1"/>
    </source>
</evidence>
<reference evidence="3 4" key="1">
    <citation type="submission" date="2015-09" db="EMBL/GenBank/DDBJ databases">
        <title>Genome sequencing project for genomic taxonomy and phylogenomics of Bacillus-like bacteria.</title>
        <authorList>
            <person name="Liu B."/>
            <person name="Wang J."/>
            <person name="Zhu Y."/>
            <person name="Liu G."/>
            <person name="Chen Q."/>
            <person name="Chen Z."/>
            <person name="Lan J."/>
            <person name="Che J."/>
            <person name="Ge C."/>
            <person name="Shi H."/>
            <person name="Pan Z."/>
            <person name="Liu X."/>
        </authorList>
    </citation>
    <scope>NUCLEOTIDE SEQUENCE [LARGE SCALE GENOMIC DNA]</scope>
    <source>
        <strain evidence="3 4">LMG 18435</strain>
    </source>
</reference>
<dbReference type="EMBL" id="LJJC01000004">
    <property type="protein sequence ID" value="KQL52242.1"/>
    <property type="molecule type" value="Genomic_DNA"/>
</dbReference>
<dbReference type="PATRIC" id="fig|157838.3.peg.201"/>
<evidence type="ECO:0000259" key="2">
    <source>
        <dbReference type="Pfam" id="PF12395"/>
    </source>
</evidence>
<evidence type="ECO:0000259" key="1">
    <source>
        <dbReference type="Pfam" id="PF08874"/>
    </source>
</evidence>
<accession>A0A0Q3WUL4</accession>
<dbReference type="Proteomes" id="UP000051888">
    <property type="component" value="Unassembled WGS sequence"/>
</dbReference>
<evidence type="ECO:0000313" key="4">
    <source>
        <dbReference type="Proteomes" id="UP000051888"/>
    </source>
</evidence>
<organism evidence="3 4">
    <name type="scientific">Heyndrickxia shackletonii</name>
    <dbReference type="NCBI Taxonomy" id="157838"/>
    <lineage>
        <taxon>Bacteria</taxon>
        <taxon>Bacillati</taxon>
        <taxon>Bacillota</taxon>
        <taxon>Bacilli</taxon>
        <taxon>Bacillales</taxon>
        <taxon>Bacillaceae</taxon>
        <taxon>Heyndrickxia</taxon>
    </lineage>
</organism>
<dbReference type="Pfam" id="PF12395">
    <property type="entry name" value="DUF3658"/>
    <property type="match status" value="1"/>
</dbReference>
<dbReference type="Pfam" id="PF08874">
    <property type="entry name" value="DUF1835"/>
    <property type="match status" value="1"/>
</dbReference>
<dbReference type="InterPro" id="IPR022123">
    <property type="entry name" value="DUF3658"/>
</dbReference>
<proteinExistence type="predicted"/>
<dbReference type="STRING" id="157838.AN964_00920"/>
<dbReference type="InterPro" id="IPR014973">
    <property type="entry name" value="DUF1835"/>
</dbReference>
<gene>
    <name evidence="3" type="ORF">AN964_00920</name>
</gene>
<comment type="caution">
    <text evidence="3">The sequence shown here is derived from an EMBL/GenBank/DDBJ whole genome shotgun (WGS) entry which is preliminary data.</text>
</comment>
<dbReference type="AlphaFoldDB" id="A0A0Q3WUL4"/>
<sequence length="371" mass="43764">MKTRVNELFIYFFEEPNVVFVYRIRSPRYVTASNLLHNGGWETFELADGEAFETFHHEERKPLEGRGYFINQEGIQMMVEKINEQIHILRSKTLNGNTGAYHLISSESAAGSLRVGLERPKTVIGFPGFANIGPILNLEGKTGRTNRYEWFLENINFPFEDAWYENHFSNTLYEIEDIPEHAPIHIWYANNAEEQTFLRFVLYLLKNKQNDVFLHNSFELYLAYKIPPENVEYYSIHSGGISPEHFKFIFQKEKTAAPLSLEEREKFHQEWEELSKTTGVLRVWIDEKIQTVPEDYFDTFILNSLKELHREKGEDEFIKTNRLIGYMLGELEEPIGDSFLEYRIRHLIYSGKFDLKGIPKSMHHYSVRLRK</sequence>
<dbReference type="OrthoDB" id="343110at2"/>
<keyword evidence="4" id="KW-1185">Reference proteome</keyword>
<evidence type="ECO:0008006" key="5">
    <source>
        <dbReference type="Google" id="ProtNLM"/>
    </source>
</evidence>
<name>A0A0Q3WUL4_9BACI</name>
<feature type="domain" description="DUF1835" evidence="1">
    <location>
        <begin position="102"/>
        <end position="214"/>
    </location>
</feature>
<protein>
    <recommendedName>
        <fullName evidence="5">DUF1835 domain-containing protein</fullName>
    </recommendedName>
</protein>
<dbReference type="RefSeq" id="WP_055737922.1">
    <property type="nucleotide sequence ID" value="NZ_JAAIWL010000017.1"/>
</dbReference>
<feature type="domain" description="DUF3658" evidence="2">
    <location>
        <begin position="254"/>
        <end position="365"/>
    </location>
</feature>